<comment type="caution">
    <text evidence="1">The sequence shown here is derived from an EMBL/GenBank/DDBJ whole genome shotgun (WGS) entry which is preliminary data.</text>
</comment>
<proteinExistence type="predicted"/>
<gene>
    <name evidence="1" type="ORF">R3I93_015090</name>
</gene>
<dbReference type="Proteomes" id="UP001364617">
    <property type="component" value="Unassembled WGS sequence"/>
</dbReference>
<reference evidence="1 2" key="1">
    <citation type="submission" date="2024-02" db="EMBL/GenBank/DDBJ databases">
        <title>Chromosome-level genome assembly of the Eurasian Minnow (Phoxinus phoxinus).</title>
        <authorList>
            <person name="Oriowo T.O."/>
            <person name="Martin S."/>
            <person name="Stange M."/>
            <person name="Chrysostomakis Y."/>
            <person name="Brown T."/>
            <person name="Winkler S."/>
            <person name="Kukowka S."/>
            <person name="Myers E.W."/>
            <person name="Bohne A."/>
        </authorList>
    </citation>
    <scope>NUCLEOTIDE SEQUENCE [LARGE SCALE GENOMIC DNA]</scope>
    <source>
        <strain evidence="1">ZFMK-TIS-60720</strain>
        <tissue evidence="1">Whole Organism</tissue>
    </source>
</reference>
<name>A0AAN9H012_9TELE</name>
<protein>
    <submittedName>
        <fullName evidence="1">Uncharacterized protein</fullName>
    </submittedName>
</protein>
<evidence type="ECO:0000313" key="2">
    <source>
        <dbReference type="Proteomes" id="UP001364617"/>
    </source>
</evidence>
<evidence type="ECO:0000313" key="1">
    <source>
        <dbReference type="EMBL" id="KAK7140843.1"/>
    </source>
</evidence>
<organism evidence="1 2">
    <name type="scientific">Phoxinus phoxinus</name>
    <name type="common">Eurasian minnow</name>
    <dbReference type="NCBI Taxonomy" id="58324"/>
    <lineage>
        <taxon>Eukaryota</taxon>
        <taxon>Metazoa</taxon>
        <taxon>Chordata</taxon>
        <taxon>Craniata</taxon>
        <taxon>Vertebrata</taxon>
        <taxon>Euteleostomi</taxon>
        <taxon>Actinopterygii</taxon>
        <taxon>Neopterygii</taxon>
        <taxon>Teleostei</taxon>
        <taxon>Ostariophysi</taxon>
        <taxon>Cypriniformes</taxon>
        <taxon>Leuciscidae</taxon>
        <taxon>Phoxininae</taxon>
        <taxon>Phoxinus</taxon>
    </lineage>
</organism>
<accession>A0AAN9H012</accession>
<sequence length="340" mass="38922">MAGIVPKRKVKGVDICGSRYNYFIIRSDLGCYMRSSDFKQGSDLSIYALHPSCQYGDHYFGDYNWFYIIKGDDCRRVTDLTADYDSSVFTLHPNCRGGDHYLSGFGWFYIIFQDKGIYRRTDDLTNDYNSTEFPLHPNCKDGLYYWGLPFHYYFLKPTSKWAVEYYKGKDFENDSCVAVYSVHPDVLNFLPGGLSITIGPAFGRWVNIRYANNDTPSTMIWKRTVTKKVGYNKEKMSQMTHNWNISASTTISSGGLEGLISQRQFSLTAEYGGSSVNAEKENWNEETTVEEEITCDLKPNESLYVWQYQLGFGSEPVLFCKDLKVTNKPDPPTEVPLPPA</sequence>
<dbReference type="EMBL" id="JAYKXH010000016">
    <property type="protein sequence ID" value="KAK7140843.1"/>
    <property type="molecule type" value="Genomic_DNA"/>
</dbReference>
<keyword evidence="2" id="KW-1185">Reference proteome</keyword>
<dbReference type="AlphaFoldDB" id="A0AAN9H012"/>